<evidence type="ECO:0000256" key="3">
    <source>
        <dbReference type="ARBA" id="ARBA00022603"/>
    </source>
</evidence>
<dbReference type="Gene3D" id="3.40.1010.10">
    <property type="entry name" value="Cobalt-precorrin-4 Transmethylase, Domain 1"/>
    <property type="match status" value="1"/>
</dbReference>
<keyword evidence="2" id="KW-0169">Cobalamin biosynthesis</keyword>
<evidence type="ECO:0000259" key="6">
    <source>
        <dbReference type="Pfam" id="PF00590"/>
    </source>
</evidence>
<dbReference type="InterPro" id="IPR035996">
    <property type="entry name" value="4pyrrol_Methylase_sf"/>
</dbReference>
<evidence type="ECO:0000256" key="5">
    <source>
        <dbReference type="ARBA" id="ARBA00022691"/>
    </source>
</evidence>
<protein>
    <submittedName>
        <fullName evidence="7">Precorrin-3B C17-methyltransferase</fullName>
    </submittedName>
</protein>
<accession>G5GG41</accession>
<keyword evidence="5" id="KW-0949">S-adenosyl-L-methionine</keyword>
<dbReference type="InterPro" id="IPR000878">
    <property type="entry name" value="4pyrrol_Mease"/>
</dbReference>
<dbReference type="Proteomes" id="UP000003011">
    <property type="component" value="Unassembled WGS sequence"/>
</dbReference>
<dbReference type="UniPathway" id="UPA00148"/>
<proteinExistence type="predicted"/>
<dbReference type="HOGENOM" id="CLU_047948_2_0_9"/>
<evidence type="ECO:0000256" key="4">
    <source>
        <dbReference type="ARBA" id="ARBA00022679"/>
    </source>
</evidence>
<dbReference type="SUPFAM" id="SSF53790">
    <property type="entry name" value="Tetrapyrrole methylase"/>
    <property type="match status" value="1"/>
</dbReference>
<dbReference type="InterPro" id="IPR014777">
    <property type="entry name" value="4pyrrole_Mease_sub1"/>
</dbReference>
<dbReference type="InterPro" id="IPR014776">
    <property type="entry name" value="4pyrrole_Mease_sub2"/>
</dbReference>
<dbReference type="GO" id="GO:0008168">
    <property type="term" value="F:methyltransferase activity"/>
    <property type="evidence" value="ECO:0007669"/>
    <property type="project" value="UniProtKB-KW"/>
</dbReference>
<dbReference type="PANTHER" id="PTHR47036:SF1">
    <property type="entry name" value="COBALT-FACTOR III C(17)-METHYLTRANSFERASE-RELATED"/>
    <property type="match status" value="1"/>
</dbReference>
<dbReference type="eggNOG" id="COG1010">
    <property type="taxonomic scope" value="Bacteria"/>
</dbReference>
<dbReference type="Pfam" id="PF00590">
    <property type="entry name" value="TP_methylase"/>
    <property type="match status" value="1"/>
</dbReference>
<dbReference type="NCBIfam" id="TIGR01466">
    <property type="entry name" value="cobJ_cbiH"/>
    <property type="match status" value="1"/>
</dbReference>
<dbReference type="InterPro" id="IPR051810">
    <property type="entry name" value="Precorrin_MeTrfase"/>
</dbReference>
<comment type="caution">
    <text evidence="7">The sequence shown here is derived from an EMBL/GenBank/DDBJ whole genome shotgun (WGS) entry which is preliminary data.</text>
</comment>
<comment type="pathway">
    <text evidence="1">Cofactor biosynthesis; adenosylcobalamin biosynthesis.</text>
</comment>
<dbReference type="OrthoDB" id="9772960at2"/>
<dbReference type="CDD" id="cd11646">
    <property type="entry name" value="Precorrin_3B_C17_MT"/>
    <property type="match status" value="1"/>
</dbReference>
<keyword evidence="8" id="KW-1185">Reference proteome</keyword>
<evidence type="ECO:0000313" key="8">
    <source>
        <dbReference type="Proteomes" id="UP000003011"/>
    </source>
</evidence>
<organism evidence="7 8">
    <name type="scientific">Johnsonella ignava ATCC 51276</name>
    <dbReference type="NCBI Taxonomy" id="679200"/>
    <lineage>
        <taxon>Bacteria</taxon>
        <taxon>Bacillati</taxon>
        <taxon>Bacillota</taxon>
        <taxon>Clostridia</taxon>
        <taxon>Lachnospirales</taxon>
        <taxon>Lachnospiraceae</taxon>
        <taxon>Johnsonella</taxon>
    </lineage>
</organism>
<gene>
    <name evidence="7" type="ORF">HMPREF9333_00530</name>
</gene>
<evidence type="ECO:0000313" key="7">
    <source>
        <dbReference type="EMBL" id="EHI56251.1"/>
    </source>
</evidence>
<dbReference type="PATRIC" id="fig|679200.3.peg.560"/>
<dbReference type="RefSeq" id="WP_005539653.1">
    <property type="nucleotide sequence ID" value="NZ_JH378830.1"/>
</dbReference>
<dbReference type="GO" id="GO:0032259">
    <property type="term" value="P:methylation"/>
    <property type="evidence" value="ECO:0007669"/>
    <property type="project" value="UniProtKB-KW"/>
</dbReference>
<keyword evidence="4 7" id="KW-0808">Transferase</keyword>
<keyword evidence="3 7" id="KW-0489">Methyltransferase</keyword>
<dbReference type="STRING" id="679200.HMPREF9333_00530"/>
<evidence type="ECO:0000256" key="1">
    <source>
        <dbReference type="ARBA" id="ARBA00004953"/>
    </source>
</evidence>
<dbReference type="EMBL" id="ACZL01000011">
    <property type="protein sequence ID" value="EHI56251.1"/>
    <property type="molecule type" value="Genomic_DNA"/>
</dbReference>
<dbReference type="PANTHER" id="PTHR47036">
    <property type="entry name" value="COBALT-FACTOR III C(17)-METHYLTRANSFERASE-RELATED"/>
    <property type="match status" value="1"/>
</dbReference>
<evidence type="ECO:0000256" key="2">
    <source>
        <dbReference type="ARBA" id="ARBA00022573"/>
    </source>
</evidence>
<name>G5GG41_9FIRM</name>
<dbReference type="Gene3D" id="3.30.950.10">
    <property type="entry name" value="Methyltransferase, Cobalt-precorrin-4 Transmethylase, Domain 2"/>
    <property type="match status" value="1"/>
</dbReference>
<dbReference type="GO" id="GO:0009236">
    <property type="term" value="P:cobalamin biosynthetic process"/>
    <property type="evidence" value="ECO:0007669"/>
    <property type="project" value="UniProtKB-UniPathway"/>
</dbReference>
<dbReference type="InterPro" id="IPR006363">
    <property type="entry name" value="Cbl_synth_CobJ/CibH_dom"/>
</dbReference>
<dbReference type="AlphaFoldDB" id="G5GG41"/>
<reference evidence="7 8" key="1">
    <citation type="submission" date="2011-08" db="EMBL/GenBank/DDBJ databases">
        <title>The Genome Sequence of Johnsonella ignava ATCC 51276.</title>
        <authorList>
            <consortium name="The Broad Institute Genome Sequencing Platform"/>
            <person name="Earl A."/>
            <person name="Ward D."/>
            <person name="Feldgarden M."/>
            <person name="Gevers D."/>
            <person name="Izard J."/>
            <person name="Blanton J.M."/>
            <person name="Baranova O.V."/>
            <person name="Dewhirst F.E."/>
            <person name="Young S.K."/>
            <person name="Zeng Q."/>
            <person name="Gargeya S."/>
            <person name="Fitzgerald M."/>
            <person name="Haas B."/>
            <person name="Abouelleil A."/>
            <person name="Alvarado L."/>
            <person name="Arachchi H.M."/>
            <person name="Berlin A."/>
            <person name="Brown A."/>
            <person name="Chapman S.B."/>
            <person name="Chen Z."/>
            <person name="Dunbar C."/>
            <person name="Freedman E."/>
            <person name="Gearin G."/>
            <person name="Gellesch M."/>
            <person name="Goldberg J."/>
            <person name="Griggs A."/>
            <person name="Gujja S."/>
            <person name="Heiman D."/>
            <person name="Howarth C."/>
            <person name="Larson L."/>
            <person name="Lui A."/>
            <person name="MacDonald P.J.P."/>
            <person name="Montmayeur A."/>
            <person name="Murphy C."/>
            <person name="Neiman D."/>
            <person name="Pearson M."/>
            <person name="Priest M."/>
            <person name="Roberts A."/>
            <person name="Saif S."/>
            <person name="Shea T."/>
            <person name="Shenoy N."/>
            <person name="Sisk P."/>
            <person name="Stolte C."/>
            <person name="Sykes S."/>
            <person name="Wortman J."/>
            <person name="Nusbaum C."/>
            <person name="Birren B."/>
        </authorList>
    </citation>
    <scope>NUCLEOTIDE SEQUENCE [LARGE SCALE GENOMIC DNA]</scope>
    <source>
        <strain evidence="7 8">ATCC 51276</strain>
    </source>
</reference>
<sequence>MNTVYIVGIGPGEYKKMTIEAVDILKKCDIIVGYTVYIQLLMPYFPQKTYIDTPMKKEEERCRLAFQTAQKGHDVALVCSGDAGVYGLAGLMILLEKEYPGCRTEVVAGVSSMLSGAAVLGAPLIHDFAVISLSDLLTPWEKIEKRLLYAAEADFVICIYNPSSKKRADYLQKACDIILNKRSETTECAVVRNIGRQGEESVCMTLKCLREYRADMFCTVFIGSSMTKRIGERLVTPRGYNIEKF</sequence>
<feature type="domain" description="Tetrapyrrole methylase" evidence="6">
    <location>
        <begin position="3"/>
        <end position="207"/>
    </location>
</feature>